<sequence length="210" mass="23653">DFLLVATFVFTPLKTFSTNKEKIHPKIKNEAVIKEFSSGVEEEEINEERGQEPTCWSGECDNRVKLRERDRVSDAAIEVCSLSAELGENSNINVIPPTEELGFNSDLLDQQDNCQKNSTNSMTSSRRNSRKSEQNGKQYYAPQQNTATWDLSTGVEAEARQENGITEHKVKSAIQEGNQVHACTMPVPWHPALEELEESKPERTVGQQLE</sequence>
<organism evidence="2 3">
    <name type="scientific">Hemibagrus guttatus</name>
    <dbReference type="NCBI Taxonomy" id="175788"/>
    <lineage>
        <taxon>Eukaryota</taxon>
        <taxon>Metazoa</taxon>
        <taxon>Chordata</taxon>
        <taxon>Craniata</taxon>
        <taxon>Vertebrata</taxon>
        <taxon>Euteleostomi</taxon>
        <taxon>Actinopterygii</taxon>
        <taxon>Neopterygii</taxon>
        <taxon>Teleostei</taxon>
        <taxon>Ostariophysi</taxon>
        <taxon>Siluriformes</taxon>
        <taxon>Bagridae</taxon>
        <taxon>Hemibagrus</taxon>
    </lineage>
</organism>
<protein>
    <submittedName>
        <fullName evidence="2">Uncharacterized protein</fullName>
    </submittedName>
</protein>
<keyword evidence="3" id="KW-1185">Reference proteome</keyword>
<feature type="non-terminal residue" evidence="2">
    <location>
        <position position="1"/>
    </location>
</feature>
<name>A0AAE0R040_9TELE</name>
<feature type="region of interest" description="Disordered" evidence="1">
    <location>
        <begin position="113"/>
        <end position="143"/>
    </location>
</feature>
<evidence type="ECO:0000313" key="3">
    <source>
        <dbReference type="Proteomes" id="UP001274896"/>
    </source>
</evidence>
<accession>A0AAE0R040</accession>
<evidence type="ECO:0000313" key="2">
    <source>
        <dbReference type="EMBL" id="KAK3537875.1"/>
    </source>
</evidence>
<evidence type="ECO:0000256" key="1">
    <source>
        <dbReference type="SAM" id="MobiDB-lite"/>
    </source>
</evidence>
<dbReference type="EMBL" id="JAUCMX010000008">
    <property type="protein sequence ID" value="KAK3537875.1"/>
    <property type="molecule type" value="Genomic_DNA"/>
</dbReference>
<gene>
    <name evidence="2" type="ORF">QTP70_020948</name>
</gene>
<dbReference type="AlphaFoldDB" id="A0AAE0R040"/>
<proteinExistence type="predicted"/>
<feature type="non-terminal residue" evidence="2">
    <location>
        <position position="210"/>
    </location>
</feature>
<reference evidence="2" key="1">
    <citation type="submission" date="2023-06" db="EMBL/GenBank/DDBJ databases">
        <title>Male Hemibagrus guttatus genome.</title>
        <authorList>
            <person name="Bian C."/>
        </authorList>
    </citation>
    <scope>NUCLEOTIDE SEQUENCE</scope>
    <source>
        <strain evidence="2">Male_cb2023</strain>
        <tissue evidence="2">Muscle</tissue>
    </source>
</reference>
<dbReference type="Proteomes" id="UP001274896">
    <property type="component" value="Unassembled WGS sequence"/>
</dbReference>
<comment type="caution">
    <text evidence="2">The sequence shown here is derived from an EMBL/GenBank/DDBJ whole genome shotgun (WGS) entry which is preliminary data.</text>
</comment>
<feature type="compositionally biased region" description="Low complexity" evidence="1">
    <location>
        <begin position="116"/>
        <end position="126"/>
    </location>
</feature>